<feature type="domain" description="HTH cro/C1-type" evidence="2">
    <location>
        <begin position="127"/>
        <end position="181"/>
    </location>
</feature>
<dbReference type="OrthoDB" id="2081653at2"/>
<dbReference type="RefSeq" id="WP_020373273.1">
    <property type="nucleotide sequence ID" value="NZ_FWWY01000001.1"/>
</dbReference>
<evidence type="ECO:0000256" key="1">
    <source>
        <dbReference type="ARBA" id="ARBA00023125"/>
    </source>
</evidence>
<dbReference type="SMART" id="SM00530">
    <property type="entry name" value="HTH_XRE"/>
    <property type="match status" value="2"/>
</dbReference>
<dbReference type="GO" id="GO:0005829">
    <property type="term" value="C:cytosol"/>
    <property type="evidence" value="ECO:0007669"/>
    <property type="project" value="TreeGrafter"/>
</dbReference>
<protein>
    <submittedName>
        <fullName evidence="3">DNA-binding transcriptional regulator, XRE-family HTH domain</fullName>
    </submittedName>
</protein>
<dbReference type="PANTHER" id="PTHR46797">
    <property type="entry name" value="HTH-TYPE TRANSCRIPTIONAL REGULATOR"/>
    <property type="match status" value="1"/>
</dbReference>
<name>A0A1W1WIT5_SULTA</name>
<evidence type="ECO:0000259" key="2">
    <source>
        <dbReference type="PROSITE" id="PS50943"/>
    </source>
</evidence>
<evidence type="ECO:0000313" key="4">
    <source>
        <dbReference type="Proteomes" id="UP000192660"/>
    </source>
</evidence>
<dbReference type="PROSITE" id="PS50943">
    <property type="entry name" value="HTH_CROC1"/>
    <property type="match status" value="2"/>
</dbReference>
<reference evidence="4" key="1">
    <citation type="submission" date="2017-04" db="EMBL/GenBank/DDBJ databases">
        <authorList>
            <person name="Varghese N."/>
            <person name="Submissions S."/>
        </authorList>
    </citation>
    <scope>NUCLEOTIDE SEQUENCE [LARGE SCALE GENOMIC DNA]</scope>
    <source>
        <strain evidence="4">DSM 9293</strain>
    </source>
</reference>
<proteinExistence type="predicted"/>
<dbReference type="InterPro" id="IPR010982">
    <property type="entry name" value="Lambda_DNA-bd_dom_sf"/>
</dbReference>
<dbReference type="CDD" id="cd00093">
    <property type="entry name" value="HTH_XRE"/>
    <property type="match status" value="2"/>
</dbReference>
<evidence type="ECO:0000313" key="3">
    <source>
        <dbReference type="EMBL" id="SMC06224.1"/>
    </source>
</evidence>
<accession>A0A1W1WIT5</accession>
<organism evidence="3 4">
    <name type="scientific">Sulfobacillus thermosulfidooxidans (strain DSM 9293 / VKM B-1269 / AT-1)</name>
    <dbReference type="NCBI Taxonomy" id="929705"/>
    <lineage>
        <taxon>Bacteria</taxon>
        <taxon>Bacillati</taxon>
        <taxon>Bacillota</taxon>
        <taxon>Clostridia</taxon>
        <taxon>Eubacteriales</taxon>
        <taxon>Clostridiales Family XVII. Incertae Sedis</taxon>
        <taxon>Sulfobacillus</taxon>
    </lineage>
</organism>
<dbReference type="Proteomes" id="UP000192660">
    <property type="component" value="Unassembled WGS sequence"/>
</dbReference>
<feature type="domain" description="HTH cro/C1-type" evidence="2">
    <location>
        <begin position="32"/>
        <end position="86"/>
    </location>
</feature>
<dbReference type="GO" id="GO:0003700">
    <property type="term" value="F:DNA-binding transcription factor activity"/>
    <property type="evidence" value="ECO:0007669"/>
    <property type="project" value="TreeGrafter"/>
</dbReference>
<dbReference type="PANTHER" id="PTHR46797:SF1">
    <property type="entry name" value="METHYLPHOSPHONATE SYNTHASE"/>
    <property type="match status" value="1"/>
</dbReference>
<dbReference type="GO" id="GO:0003677">
    <property type="term" value="F:DNA binding"/>
    <property type="evidence" value="ECO:0007669"/>
    <property type="project" value="UniProtKB-KW"/>
</dbReference>
<dbReference type="EMBL" id="FWWY01000001">
    <property type="protein sequence ID" value="SMC06224.1"/>
    <property type="molecule type" value="Genomic_DNA"/>
</dbReference>
<gene>
    <name evidence="3" type="ORF">SAMN00768000_2697</name>
</gene>
<dbReference type="SUPFAM" id="SSF47413">
    <property type="entry name" value="lambda repressor-like DNA-binding domains"/>
    <property type="match status" value="2"/>
</dbReference>
<dbReference type="InterPro" id="IPR050807">
    <property type="entry name" value="TransReg_Diox_bact_type"/>
</dbReference>
<dbReference type="AlphaFoldDB" id="A0A1W1WIT5"/>
<keyword evidence="1 3" id="KW-0238">DNA-binding</keyword>
<keyword evidence="4" id="KW-1185">Reference proteome</keyword>
<dbReference type="Pfam" id="PF01381">
    <property type="entry name" value="HTH_3"/>
    <property type="match status" value="1"/>
</dbReference>
<sequence length="252" mass="29299">MESIPLIEDIHAELLQAKHHGHDLLKRFGVWMRQHRERRGLTVTELAHRIGVSQVLITRVERGNAVLSESKLSKIFEILEIHPMFWRRFQESHEDPNIHEQAHMLHAQLQTARICCPALMLEFGWYVRHYRHQKHWTETELAAKVGVTKQTICGVEQGKMVPSATLITHLAEQLNMSLRDWRIPSNHGIFDGPQDLFWHTLTRLWGGLADEDKMVILQLIGRLSRDESRWDDQQSWNTVGEKAEGQLLGLDP</sequence>
<dbReference type="Gene3D" id="1.10.260.40">
    <property type="entry name" value="lambda repressor-like DNA-binding domains"/>
    <property type="match status" value="2"/>
</dbReference>
<dbReference type="InterPro" id="IPR001387">
    <property type="entry name" value="Cro/C1-type_HTH"/>
</dbReference>
<dbReference type="Pfam" id="PF13560">
    <property type="entry name" value="HTH_31"/>
    <property type="match status" value="1"/>
</dbReference>
<dbReference type="STRING" id="28034.BFX07_11715"/>